<organism evidence="3 4">
    <name type="scientific">Longimicrobium terrae</name>
    <dbReference type="NCBI Taxonomy" id="1639882"/>
    <lineage>
        <taxon>Bacteria</taxon>
        <taxon>Pseudomonadati</taxon>
        <taxon>Gemmatimonadota</taxon>
        <taxon>Longimicrobiia</taxon>
        <taxon>Longimicrobiales</taxon>
        <taxon>Longimicrobiaceae</taxon>
        <taxon>Longimicrobium</taxon>
    </lineage>
</organism>
<dbReference type="PROSITE" id="PS50104">
    <property type="entry name" value="TIR"/>
    <property type="match status" value="1"/>
</dbReference>
<dbReference type="GO" id="GO:0007165">
    <property type="term" value="P:signal transduction"/>
    <property type="evidence" value="ECO:0007669"/>
    <property type="project" value="InterPro"/>
</dbReference>
<reference evidence="3 4" key="1">
    <citation type="submission" date="2020-08" db="EMBL/GenBank/DDBJ databases">
        <title>Genomic Encyclopedia of Type Strains, Phase IV (KMG-IV): sequencing the most valuable type-strain genomes for metagenomic binning, comparative biology and taxonomic classification.</title>
        <authorList>
            <person name="Goeker M."/>
        </authorList>
    </citation>
    <scope>NUCLEOTIDE SEQUENCE [LARGE SCALE GENOMIC DNA]</scope>
    <source>
        <strain evidence="3 4">DSM 29007</strain>
    </source>
</reference>
<dbReference type="InterPro" id="IPR000157">
    <property type="entry name" value="TIR_dom"/>
</dbReference>
<proteinExistence type="predicted"/>
<evidence type="ECO:0000313" key="4">
    <source>
        <dbReference type="Proteomes" id="UP000582837"/>
    </source>
</evidence>
<sequence>MAEIFICYRRNDSEGYAGRLHENLESHFGSRAVFVDVDNLHPGVDFERVIASTLLKARVVLAVIGPRWVNSRLSNEADYVRMEVIAALKTRKRLIPVLVGGATMPAAERLPEELRALARNNAFTLRHEAWKDDVARLIKSLERTLSSGTPRAKTSVTPVAGPGRRPGKAAAAARKPAVKSTTSKDGTSKGTTVSGTAKAGRKKAKPADPPTAAASKTGSKTAAKRARTPQPVKPAGPKSTVRSKGGTPTGSRPPKGPGDKTSARRGVRTRKPAP</sequence>
<evidence type="ECO:0000256" key="1">
    <source>
        <dbReference type="SAM" id="MobiDB-lite"/>
    </source>
</evidence>
<dbReference type="InterPro" id="IPR035897">
    <property type="entry name" value="Toll_tir_struct_dom_sf"/>
</dbReference>
<keyword evidence="4" id="KW-1185">Reference proteome</keyword>
<feature type="compositionally biased region" description="Low complexity" evidence="1">
    <location>
        <begin position="159"/>
        <end position="196"/>
    </location>
</feature>
<accession>A0A841GUA1</accession>
<gene>
    <name evidence="3" type="ORF">HNQ61_000519</name>
</gene>
<evidence type="ECO:0000259" key="2">
    <source>
        <dbReference type="PROSITE" id="PS50104"/>
    </source>
</evidence>
<dbReference type="AlphaFoldDB" id="A0A841GUA1"/>
<dbReference type="SUPFAM" id="SSF52200">
    <property type="entry name" value="Toll/Interleukin receptor TIR domain"/>
    <property type="match status" value="1"/>
</dbReference>
<feature type="compositionally biased region" description="Basic residues" evidence="1">
    <location>
        <begin position="263"/>
        <end position="274"/>
    </location>
</feature>
<feature type="compositionally biased region" description="Low complexity" evidence="1">
    <location>
        <begin position="210"/>
        <end position="221"/>
    </location>
</feature>
<name>A0A841GUA1_9BACT</name>
<feature type="domain" description="TIR" evidence="2">
    <location>
        <begin position="1"/>
        <end position="145"/>
    </location>
</feature>
<evidence type="ECO:0000313" key="3">
    <source>
        <dbReference type="EMBL" id="MBB6068908.1"/>
    </source>
</evidence>
<feature type="region of interest" description="Disordered" evidence="1">
    <location>
        <begin position="145"/>
        <end position="274"/>
    </location>
</feature>
<protein>
    <recommendedName>
        <fullName evidence="2">TIR domain-containing protein</fullName>
    </recommendedName>
</protein>
<dbReference type="Pfam" id="PF13676">
    <property type="entry name" value="TIR_2"/>
    <property type="match status" value="1"/>
</dbReference>
<dbReference type="RefSeq" id="WP_170031389.1">
    <property type="nucleotide sequence ID" value="NZ_JABDTL010000001.1"/>
</dbReference>
<dbReference type="Gene3D" id="3.40.50.10140">
    <property type="entry name" value="Toll/interleukin-1 receptor homology (TIR) domain"/>
    <property type="match status" value="1"/>
</dbReference>
<dbReference type="Proteomes" id="UP000582837">
    <property type="component" value="Unassembled WGS sequence"/>
</dbReference>
<feature type="compositionally biased region" description="Polar residues" evidence="1">
    <location>
        <begin position="145"/>
        <end position="157"/>
    </location>
</feature>
<dbReference type="EMBL" id="JACHIA010000001">
    <property type="protein sequence ID" value="MBB6068908.1"/>
    <property type="molecule type" value="Genomic_DNA"/>
</dbReference>
<comment type="caution">
    <text evidence="3">The sequence shown here is derived from an EMBL/GenBank/DDBJ whole genome shotgun (WGS) entry which is preliminary data.</text>
</comment>